<comment type="caution">
    <text evidence="1">The sequence shown here is derived from an EMBL/GenBank/DDBJ whole genome shotgun (WGS) entry which is preliminary data.</text>
</comment>
<proteinExistence type="predicted"/>
<dbReference type="AlphaFoldDB" id="A0A0F2MAP5"/>
<dbReference type="Proteomes" id="UP000033710">
    <property type="component" value="Unassembled WGS sequence"/>
</dbReference>
<sequence length="179" mass="20173">MLRNPPSPLLFRLHLANLAPIWPEPMARASGLDLDRNNTSCVAILPIHDRSTAFAFLVSRLAARCLPRSAGKRERQTPCTGWLKHSSSASQTLRDESQLLRTGQILRFEKSTSSAKSTMSTMPNVEAPLWQCGTRGDYNLSVHTNRRRQHRLKYLQFQYLVHSATNTADGSTWQQTVAE</sequence>
<name>A0A0F2MAP5_SPOSC</name>
<reference evidence="1 2" key="1">
    <citation type="journal article" date="2014" name="BMC Genomics">
        <title>Comparative genomics of the major fungal agents of human and animal Sporotrichosis: Sporothrix schenckii and Sporothrix brasiliensis.</title>
        <authorList>
            <person name="Teixeira M.M."/>
            <person name="de Almeida L.G."/>
            <person name="Kubitschek-Barreira P."/>
            <person name="Alves F.L."/>
            <person name="Kioshima E.S."/>
            <person name="Abadio A.K."/>
            <person name="Fernandes L."/>
            <person name="Derengowski L.S."/>
            <person name="Ferreira K.S."/>
            <person name="Souza R.C."/>
            <person name="Ruiz J.C."/>
            <person name="de Andrade N.C."/>
            <person name="Paes H.C."/>
            <person name="Nicola A.M."/>
            <person name="Albuquerque P."/>
            <person name="Gerber A.L."/>
            <person name="Martins V.P."/>
            <person name="Peconick L.D."/>
            <person name="Neto A.V."/>
            <person name="Chaucanez C.B."/>
            <person name="Silva P.A."/>
            <person name="Cunha O.L."/>
            <person name="de Oliveira F.F."/>
            <person name="dos Santos T.C."/>
            <person name="Barros A.L."/>
            <person name="Soares M.A."/>
            <person name="de Oliveira L.M."/>
            <person name="Marini M.M."/>
            <person name="Villalobos-Duno H."/>
            <person name="Cunha M.M."/>
            <person name="de Hoog S."/>
            <person name="da Silveira J.F."/>
            <person name="Henrissat B."/>
            <person name="Nino-Vega G.A."/>
            <person name="Cisalpino P.S."/>
            <person name="Mora-Montes H.M."/>
            <person name="Almeida S.R."/>
            <person name="Stajich J.E."/>
            <person name="Lopes-Bezerra L.M."/>
            <person name="Vasconcelos A.T."/>
            <person name="Felipe M.S."/>
        </authorList>
    </citation>
    <scope>NUCLEOTIDE SEQUENCE [LARGE SCALE GENOMIC DNA]</scope>
    <source>
        <strain evidence="1 2">1099-18</strain>
    </source>
</reference>
<evidence type="ECO:0000313" key="1">
    <source>
        <dbReference type="EMBL" id="KJR85236.1"/>
    </source>
</evidence>
<dbReference type="RefSeq" id="XP_016587912.1">
    <property type="nucleotide sequence ID" value="XM_016736472.1"/>
</dbReference>
<accession>A0A0F2MAP5</accession>
<dbReference type="KEGG" id="ssck:SPSK_09905"/>
<evidence type="ECO:0000313" key="2">
    <source>
        <dbReference type="Proteomes" id="UP000033710"/>
    </source>
</evidence>
<protein>
    <submittedName>
        <fullName evidence="1">Uncharacterized protein</fullName>
    </submittedName>
</protein>
<dbReference type="GeneID" id="27671749"/>
<dbReference type="EMBL" id="AXCR01000007">
    <property type="protein sequence ID" value="KJR85236.1"/>
    <property type="molecule type" value="Genomic_DNA"/>
</dbReference>
<gene>
    <name evidence="1" type="ORF">SPSK_09905</name>
</gene>
<organism evidence="1 2">
    <name type="scientific">Sporothrix schenckii 1099-18</name>
    <dbReference type="NCBI Taxonomy" id="1397361"/>
    <lineage>
        <taxon>Eukaryota</taxon>
        <taxon>Fungi</taxon>
        <taxon>Dikarya</taxon>
        <taxon>Ascomycota</taxon>
        <taxon>Pezizomycotina</taxon>
        <taxon>Sordariomycetes</taxon>
        <taxon>Sordariomycetidae</taxon>
        <taxon>Ophiostomatales</taxon>
        <taxon>Ophiostomataceae</taxon>
        <taxon>Sporothrix</taxon>
    </lineage>
</organism>
<reference evidence="1 2" key="2">
    <citation type="journal article" date="2015" name="Eukaryot. Cell">
        <title>Asexual propagation of a virulent clone complex in a human and feline outbreak of sporotrichosis.</title>
        <authorList>
            <person name="Teixeira Mde M."/>
            <person name="Rodrigues A.M."/>
            <person name="Tsui C.K."/>
            <person name="de Almeida L.G."/>
            <person name="Van Diepeningen A.D."/>
            <person name="van den Ende B.G."/>
            <person name="Fernandes G.F."/>
            <person name="Kano R."/>
            <person name="Hamelin R.C."/>
            <person name="Lopes-Bezerra L.M."/>
            <person name="Vasconcelos A.T."/>
            <person name="de Hoog S."/>
            <person name="de Camargo Z.P."/>
            <person name="Felipe M.S."/>
        </authorList>
    </citation>
    <scope>NUCLEOTIDE SEQUENCE [LARGE SCALE GENOMIC DNA]</scope>
    <source>
        <strain evidence="1 2">1099-18</strain>
    </source>
</reference>
<dbReference type="VEuPathDB" id="FungiDB:SPSK_09905"/>